<name>A0ABZ3IUW7_9FIRM</name>
<proteinExistence type="predicted"/>
<reference evidence="2" key="1">
    <citation type="submission" date="2024-05" db="EMBL/GenBank/DDBJ databases">
        <title>Isolation and characterization of Sporomusa carbonis sp. nov., a carboxydotrophic hydrogenogen in the genus of Sporomusa isolated from a charcoal burning pile.</title>
        <authorList>
            <person name="Boeer T."/>
            <person name="Rosenbaum F."/>
            <person name="Eysell L."/>
            <person name="Mueller V."/>
            <person name="Daniel R."/>
            <person name="Poehlein A."/>
        </authorList>
    </citation>
    <scope>NUCLEOTIDE SEQUENCE [LARGE SCALE GENOMIC DNA]</scope>
    <source>
        <strain evidence="2">DSM 10669</strain>
    </source>
</reference>
<keyword evidence="1" id="KW-0812">Transmembrane</keyword>
<protein>
    <submittedName>
        <fullName evidence="2">Uncharacterized protein</fullName>
    </submittedName>
</protein>
<evidence type="ECO:0000256" key="1">
    <source>
        <dbReference type="SAM" id="Phobius"/>
    </source>
</evidence>
<accession>A0ABZ3IUW7</accession>
<organism evidence="2 3">
    <name type="scientific">Sporomusa silvacetica DSM 10669</name>
    <dbReference type="NCBI Taxonomy" id="1123289"/>
    <lineage>
        <taxon>Bacteria</taxon>
        <taxon>Bacillati</taxon>
        <taxon>Bacillota</taxon>
        <taxon>Negativicutes</taxon>
        <taxon>Selenomonadales</taxon>
        <taxon>Sporomusaceae</taxon>
        <taxon>Sporomusa</taxon>
    </lineage>
</organism>
<evidence type="ECO:0000313" key="2">
    <source>
        <dbReference type="EMBL" id="XFO69516.1"/>
    </source>
</evidence>
<sequence>MLYHFTIVALVLLTVITITGYALIYLDERKND</sequence>
<evidence type="ECO:0000313" key="3">
    <source>
        <dbReference type="Proteomes" id="UP000216752"/>
    </source>
</evidence>
<keyword evidence="1" id="KW-0472">Membrane</keyword>
<feature type="transmembrane region" description="Helical" evidence="1">
    <location>
        <begin position="6"/>
        <end position="26"/>
    </location>
</feature>
<keyword evidence="3" id="KW-1185">Reference proteome</keyword>
<gene>
    <name evidence="2" type="ORF">SPSIL_057500</name>
</gene>
<dbReference type="EMBL" id="CP155573">
    <property type="protein sequence ID" value="XFO69516.1"/>
    <property type="molecule type" value="Genomic_DNA"/>
</dbReference>
<keyword evidence="1" id="KW-1133">Transmembrane helix</keyword>
<dbReference type="Proteomes" id="UP000216752">
    <property type="component" value="Chromosome"/>
</dbReference>